<sequence>MERHIPLSNEFLLITYKKAIKLKLPKEFIEMLREELEKRQLQLK</sequence>
<keyword evidence="2" id="KW-1185">Reference proteome</keyword>
<dbReference type="Gene3D" id="1.10.287.1100">
    <property type="entry name" value="Sporulation inhibitor A"/>
    <property type="match status" value="1"/>
</dbReference>
<dbReference type="PATRIC" id="fig|46224.3.peg.3841"/>
<evidence type="ECO:0000313" key="1">
    <source>
        <dbReference type="EMBL" id="KYD00101.1"/>
    </source>
</evidence>
<dbReference type="Pfam" id="PF08970">
    <property type="entry name" value="Sda"/>
    <property type="match status" value="1"/>
</dbReference>
<reference evidence="1 2" key="1">
    <citation type="submission" date="2016-01" db="EMBL/GenBank/DDBJ databases">
        <title>Genome Sequences of Twelve Sporeforming Bacillus Species Isolated from Foods.</title>
        <authorList>
            <person name="Berendsen E.M."/>
            <person name="Wells-Bennik M.H."/>
            <person name="Krawcyk A.O."/>
            <person name="De Jong A."/>
            <person name="Holsappel S."/>
            <person name="Eijlander R.T."/>
            <person name="Kuipers O.P."/>
        </authorList>
    </citation>
    <scope>NUCLEOTIDE SEQUENCE [LARGE SCALE GENOMIC DNA]</scope>
    <source>
        <strain evidence="1 2">B4102</strain>
    </source>
</reference>
<comment type="caution">
    <text evidence="1">The sequence shown here is derived from an EMBL/GenBank/DDBJ whole genome shotgun (WGS) entry which is preliminary data.</text>
</comment>
<dbReference type="GeneID" id="62497530"/>
<dbReference type="RefSeq" id="WP_084347741.1">
    <property type="nucleotide sequence ID" value="NZ_JBHJSX010000002.1"/>
</dbReference>
<dbReference type="Proteomes" id="UP000075666">
    <property type="component" value="Unassembled WGS sequence"/>
</dbReference>
<dbReference type="AlphaFoldDB" id="A0A150KNH0"/>
<proteinExistence type="predicted"/>
<evidence type="ECO:0000313" key="2">
    <source>
        <dbReference type="Proteomes" id="UP000075666"/>
    </source>
</evidence>
<dbReference type="EMBL" id="LQYN01000073">
    <property type="protein sequence ID" value="KYD00101.1"/>
    <property type="molecule type" value="Genomic_DNA"/>
</dbReference>
<dbReference type="SUPFAM" id="SSF100985">
    <property type="entry name" value="Sporulation inhibitor Sda"/>
    <property type="match status" value="1"/>
</dbReference>
<name>A0A150KNH0_9BACI</name>
<dbReference type="InterPro" id="IPR015064">
    <property type="entry name" value="Sda"/>
</dbReference>
<dbReference type="InterPro" id="IPR036916">
    <property type="entry name" value="Sda_sf"/>
</dbReference>
<organism evidence="1 2">
    <name type="scientific">Heyndrickxia sporothermodurans</name>
    <dbReference type="NCBI Taxonomy" id="46224"/>
    <lineage>
        <taxon>Bacteria</taxon>
        <taxon>Bacillati</taxon>
        <taxon>Bacillota</taxon>
        <taxon>Bacilli</taxon>
        <taxon>Bacillales</taxon>
        <taxon>Bacillaceae</taxon>
        <taxon>Heyndrickxia</taxon>
    </lineage>
</organism>
<accession>A0A150KNH0</accession>
<protein>
    <submittedName>
        <fullName evidence="1">Uncharacterized protein</fullName>
    </submittedName>
</protein>
<gene>
    <name evidence="1" type="ORF">B4102_1113</name>
</gene>